<evidence type="ECO:0000256" key="1">
    <source>
        <dbReference type="ARBA" id="ARBA00001947"/>
    </source>
</evidence>
<dbReference type="CDD" id="cd07333">
    <property type="entry name" value="M48C_bepA_like"/>
    <property type="match status" value="1"/>
</dbReference>
<dbReference type="InterPro" id="IPR001915">
    <property type="entry name" value="Peptidase_M48"/>
</dbReference>
<dbReference type="Pfam" id="PF13432">
    <property type="entry name" value="TPR_16"/>
    <property type="match status" value="1"/>
</dbReference>
<evidence type="ECO:0000256" key="3">
    <source>
        <dbReference type="ARBA" id="ARBA00022723"/>
    </source>
</evidence>
<gene>
    <name evidence="7" type="ORF">G4V39_06515</name>
</gene>
<dbReference type="AlphaFoldDB" id="A0A6G7PWK6"/>
<organism evidence="7 8">
    <name type="scientific">Thermosulfuriphilus ammonigenes</name>
    <dbReference type="NCBI Taxonomy" id="1936021"/>
    <lineage>
        <taxon>Bacteria</taxon>
        <taxon>Pseudomonadati</taxon>
        <taxon>Thermodesulfobacteriota</taxon>
        <taxon>Thermodesulfobacteria</taxon>
        <taxon>Thermodesulfobacteriales</taxon>
        <taxon>Thermodesulfobacteriaceae</taxon>
        <taxon>Thermosulfuriphilus</taxon>
    </lineage>
</organism>
<dbReference type="SMART" id="SM00028">
    <property type="entry name" value="TPR"/>
    <property type="match status" value="3"/>
</dbReference>
<dbReference type="GO" id="GO:0051603">
    <property type="term" value="P:proteolysis involved in protein catabolic process"/>
    <property type="evidence" value="ECO:0007669"/>
    <property type="project" value="TreeGrafter"/>
</dbReference>
<dbReference type="EMBL" id="CP048877">
    <property type="protein sequence ID" value="QIJ71936.1"/>
    <property type="molecule type" value="Genomic_DNA"/>
</dbReference>
<dbReference type="SUPFAM" id="SSF48452">
    <property type="entry name" value="TPR-like"/>
    <property type="match status" value="1"/>
</dbReference>
<protein>
    <submittedName>
        <fullName evidence="7">M48 family metalloprotease</fullName>
    </submittedName>
</protein>
<dbReference type="GO" id="GO:0016020">
    <property type="term" value="C:membrane"/>
    <property type="evidence" value="ECO:0007669"/>
    <property type="project" value="TreeGrafter"/>
</dbReference>
<evidence type="ECO:0000256" key="4">
    <source>
        <dbReference type="ARBA" id="ARBA00022801"/>
    </source>
</evidence>
<dbReference type="PANTHER" id="PTHR22726:SF1">
    <property type="entry name" value="METALLOENDOPEPTIDASE OMA1, MITOCHONDRIAL"/>
    <property type="match status" value="1"/>
</dbReference>
<dbReference type="InterPro" id="IPR019734">
    <property type="entry name" value="TPR_rpt"/>
</dbReference>
<reference evidence="7 8" key="1">
    <citation type="submission" date="2020-02" db="EMBL/GenBank/DDBJ databases">
        <title>Genome analysis of Thermosulfuriphilus ammonigenes ST65T, an anaerobic thermophilic chemolithoautotrophic bacterium isolated from a deep-sea hydrothermal vent.</title>
        <authorList>
            <person name="Slobodkina G."/>
            <person name="Allioux M."/>
            <person name="Merkel A."/>
            <person name="Alain K."/>
            <person name="Jebbar M."/>
            <person name="Slobodkin A."/>
        </authorList>
    </citation>
    <scope>NUCLEOTIDE SEQUENCE [LARGE SCALE GENOMIC DNA]</scope>
    <source>
        <strain evidence="7 8">ST65</strain>
    </source>
</reference>
<dbReference type="Pfam" id="PF14559">
    <property type="entry name" value="TPR_19"/>
    <property type="match status" value="1"/>
</dbReference>
<evidence type="ECO:0000256" key="6">
    <source>
        <dbReference type="ARBA" id="ARBA00023049"/>
    </source>
</evidence>
<dbReference type="GO" id="GO:0004222">
    <property type="term" value="F:metalloendopeptidase activity"/>
    <property type="evidence" value="ECO:0007669"/>
    <property type="project" value="InterPro"/>
</dbReference>
<evidence type="ECO:0000313" key="7">
    <source>
        <dbReference type="EMBL" id="QIJ71936.1"/>
    </source>
</evidence>
<dbReference type="Gene3D" id="3.30.2010.10">
    <property type="entry name" value="Metalloproteases ('zincins'), catalytic domain"/>
    <property type="match status" value="1"/>
</dbReference>
<keyword evidence="3" id="KW-0479">Metal-binding</keyword>
<dbReference type="Pfam" id="PF01435">
    <property type="entry name" value="Peptidase_M48"/>
    <property type="match status" value="1"/>
</dbReference>
<dbReference type="PROSITE" id="PS50005">
    <property type="entry name" value="TPR"/>
    <property type="match status" value="3"/>
</dbReference>
<dbReference type="RefSeq" id="WP_166032153.1">
    <property type="nucleotide sequence ID" value="NZ_CP048877.1"/>
</dbReference>
<accession>A0A6G7PWK6</accession>
<dbReference type="GO" id="GO:0046872">
    <property type="term" value="F:metal ion binding"/>
    <property type="evidence" value="ECO:0007669"/>
    <property type="project" value="UniProtKB-KW"/>
</dbReference>
<keyword evidence="5" id="KW-0862">Zinc</keyword>
<dbReference type="Proteomes" id="UP000502179">
    <property type="component" value="Chromosome"/>
</dbReference>
<evidence type="ECO:0000313" key="8">
    <source>
        <dbReference type="Proteomes" id="UP000502179"/>
    </source>
</evidence>
<dbReference type="PANTHER" id="PTHR22726">
    <property type="entry name" value="METALLOENDOPEPTIDASE OMA1"/>
    <property type="match status" value="1"/>
</dbReference>
<keyword evidence="8" id="KW-1185">Reference proteome</keyword>
<keyword evidence="4" id="KW-0378">Hydrolase</keyword>
<evidence type="ECO:0000256" key="5">
    <source>
        <dbReference type="ARBA" id="ARBA00022833"/>
    </source>
</evidence>
<dbReference type="KEGG" id="tav:G4V39_06515"/>
<keyword evidence="2 7" id="KW-0645">Protease</keyword>
<dbReference type="InterPro" id="IPR011990">
    <property type="entry name" value="TPR-like_helical_dom_sf"/>
</dbReference>
<keyword evidence="6 7" id="KW-0482">Metalloprotease</keyword>
<evidence type="ECO:0000256" key="2">
    <source>
        <dbReference type="ARBA" id="ARBA00022670"/>
    </source>
</evidence>
<proteinExistence type="predicted"/>
<comment type="cofactor">
    <cofactor evidence="1">
        <name>Zn(2+)</name>
        <dbReference type="ChEBI" id="CHEBI:29105"/>
    </cofactor>
</comment>
<sequence>MSRTLKITLAIFFWILSLVSPAQGILSIPEERKLGEKILEQVEARFTLVHDPVIIGYVEKVGRRVLAHVKPRYFSYRFFVVKDRTLNAFAAPGGLVFVHTGLLEVLDSEDELADVLAHEFAHVQCRHVAKRIEKLSRLNLATAAVAIAGAFFGKGQTSSMLFSTSSALATTLALRYSRADEEEADRVGYEYILASGYDPRGLISILKKMQRHRWLVSDNVPSYLLTHPGSSERLTYLESLIQNFPPQHLVAHDSFELRRVQMRVRVLSHDPYQLIARYERELVDNPQDALLHYGLGLALLKAKEYRRAIEELKLTIKLLPQREELKADLGQAFLEAGRYQEAIRILSPYTARYPLDLSARLNLAKALAEVGDFRKAIAIFEELSRRLPENTEIYYRLGWAYASLKEDGRSHFYFGRYYKTIGDNATALYHYRQAARLLPPNDPLRKEVTRILGKALRAPQPPKEGHDTSGNRRLSSGLDHRFGPTNPSGPQRPSP</sequence>
<dbReference type="Gene3D" id="1.25.40.10">
    <property type="entry name" value="Tetratricopeptide repeat domain"/>
    <property type="match status" value="1"/>
</dbReference>
<name>A0A6G7PWK6_9BACT</name>
<dbReference type="InterPro" id="IPR051156">
    <property type="entry name" value="Mito/Outer_Membr_Metalloprot"/>
</dbReference>